<dbReference type="Proteomes" id="UP000472261">
    <property type="component" value="Unplaced"/>
</dbReference>
<dbReference type="GO" id="GO:0001675">
    <property type="term" value="P:acrosome assembly"/>
    <property type="evidence" value="ECO:0007669"/>
    <property type="project" value="TreeGrafter"/>
</dbReference>
<sequence length="515" mass="57838">MRWIPRCHGNWMPHTAQPGKMLCSLCFWPDLGAPGLLGTMGILILVLWSCSGQPAFLSEDLPAHSNWEYHGGDVFIHMDSSLYSLPCSTIELEVPNPTYQWVRDSPVDPKLLSITEEGHLLFQNFQAADSGNYSCTMSYTEHGFPVSQTFHYRVFGYHVLGGLEISLIFHSKLCENEWTKLFLWNLQERLKQLEVEQHCKIQPETTACFPSADSPSDEFVVQVHLEVSFFGPNWDEQCKPQGVEVDIYCYRKTVQQSLEKVQRAITKFFKEHVTFHITGPDISRIVFTTAFVGFLELKKCSKGYGQTKQLQRCLECCIVCPPGTFSPPTTRQCSLCPTGTYSMAYGMAFCTHCKDGMITQGLGARSTTDCMKEERTKQVDSIIRKIPFLLLIILPLVIAINMLFIFASCYWYREYRLSSPMTFKMEGITKTVKTLAKFCGIPRQSPQAGPSAAALSITSETETSQEGEEESSHGELTPPKTPSLATVSDDTPAVLELEDKTSIFEIPSTSAGQQH</sequence>
<dbReference type="Gene3D" id="2.60.40.10">
    <property type="entry name" value="Immunoglobulins"/>
    <property type="match status" value="1"/>
</dbReference>
<dbReference type="InterPro" id="IPR011641">
    <property type="entry name" value="Tyr-kin_ephrin_A/B_rcpt-like"/>
</dbReference>
<dbReference type="InterPro" id="IPR013783">
    <property type="entry name" value="Ig-like_fold"/>
</dbReference>
<evidence type="ECO:0000313" key="5">
    <source>
        <dbReference type="Proteomes" id="UP000472261"/>
    </source>
</evidence>
<feature type="domain" description="Ig-like" evidence="3">
    <location>
        <begin position="54"/>
        <end position="151"/>
    </location>
</feature>
<evidence type="ECO:0000259" key="3">
    <source>
        <dbReference type="PROSITE" id="PS50835"/>
    </source>
</evidence>
<dbReference type="InterPro" id="IPR007110">
    <property type="entry name" value="Ig-like_dom"/>
</dbReference>
<dbReference type="Pfam" id="PF07354">
    <property type="entry name" value="Sp38"/>
    <property type="match status" value="1"/>
</dbReference>
<dbReference type="PANTHER" id="PTHR15443">
    <property type="entry name" value="ZONA PELLUCIDA BINDING PROTEIN SP38"/>
    <property type="match status" value="1"/>
</dbReference>
<dbReference type="InterPro" id="IPR010857">
    <property type="entry name" value="Sp38-bd"/>
</dbReference>
<dbReference type="InterPro" id="IPR048806">
    <property type="entry name" value="ZPBP1/2_N"/>
</dbReference>
<reference evidence="4" key="2">
    <citation type="submission" date="2025-09" db="UniProtKB">
        <authorList>
            <consortium name="Ensembl"/>
        </authorList>
    </citation>
    <scope>IDENTIFICATION</scope>
</reference>
<dbReference type="SUPFAM" id="SSF57184">
    <property type="entry name" value="Growth factor receptor domain"/>
    <property type="match status" value="1"/>
</dbReference>
<accession>A0A669PZT4</accession>
<evidence type="ECO:0000256" key="2">
    <source>
        <dbReference type="SAM" id="Phobius"/>
    </source>
</evidence>
<dbReference type="GO" id="GO:0007339">
    <property type="term" value="P:binding of sperm to zona pellucida"/>
    <property type="evidence" value="ECO:0007669"/>
    <property type="project" value="InterPro"/>
</dbReference>
<dbReference type="InterPro" id="IPR036179">
    <property type="entry name" value="Ig-like_dom_sf"/>
</dbReference>
<dbReference type="InterPro" id="IPR009030">
    <property type="entry name" value="Growth_fac_rcpt_cys_sf"/>
</dbReference>
<dbReference type="SMART" id="SM01411">
    <property type="entry name" value="Ephrin_rec_like"/>
    <property type="match status" value="1"/>
</dbReference>
<dbReference type="GO" id="GO:0005576">
    <property type="term" value="C:extracellular region"/>
    <property type="evidence" value="ECO:0007669"/>
    <property type="project" value="InterPro"/>
</dbReference>
<dbReference type="PANTHER" id="PTHR15443:SF5">
    <property type="entry name" value="ZONA PELLUCIDA-BINDING PROTEIN 1"/>
    <property type="match status" value="1"/>
</dbReference>
<protein>
    <recommendedName>
        <fullName evidence="3">Ig-like domain-containing protein</fullName>
    </recommendedName>
</protein>
<dbReference type="Pfam" id="PF07699">
    <property type="entry name" value="Ephrin_rec_like"/>
    <property type="match status" value="1"/>
</dbReference>
<dbReference type="GO" id="GO:0001669">
    <property type="term" value="C:acrosomal vesicle"/>
    <property type="evidence" value="ECO:0007669"/>
    <property type="project" value="TreeGrafter"/>
</dbReference>
<name>A0A669PZT4_PHACC</name>
<keyword evidence="2" id="KW-0812">Transmembrane</keyword>
<dbReference type="Gene3D" id="2.10.50.10">
    <property type="entry name" value="Tumor Necrosis Factor Receptor, subunit A, domain 2"/>
    <property type="match status" value="1"/>
</dbReference>
<organism evidence="4 5">
    <name type="scientific">Phasianus colchicus</name>
    <name type="common">Common pheasant</name>
    <dbReference type="NCBI Taxonomy" id="9054"/>
    <lineage>
        <taxon>Eukaryota</taxon>
        <taxon>Metazoa</taxon>
        <taxon>Chordata</taxon>
        <taxon>Craniata</taxon>
        <taxon>Vertebrata</taxon>
        <taxon>Euteleostomi</taxon>
        <taxon>Archelosauria</taxon>
        <taxon>Archosauria</taxon>
        <taxon>Dinosauria</taxon>
        <taxon>Saurischia</taxon>
        <taxon>Theropoda</taxon>
        <taxon>Coelurosauria</taxon>
        <taxon>Aves</taxon>
        <taxon>Neognathae</taxon>
        <taxon>Galloanserae</taxon>
        <taxon>Galliformes</taxon>
        <taxon>Phasianidae</taxon>
        <taxon>Phasianinae</taxon>
        <taxon>Phasianus</taxon>
    </lineage>
</organism>
<proteinExistence type="predicted"/>
<reference evidence="4" key="1">
    <citation type="submission" date="2025-08" db="UniProtKB">
        <authorList>
            <consortium name="Ensembl"/>
        </authorList>
    </citation>
    <scope>IDENTIFICATION</scope>
</reference>
<feature type="transmembrane region" description="Helical" evidence="2">
    <location>
        <begin position="388"/>
        <end position="412"/>
    </location>
</feature>
<dbReference type="Ensembl" id="ENSPCLT00000017323.1">
    <property type="protein sequence ID" value="ENSPCLP00000013045.1"/>
    <property type="gene ID" value="ENSPCLG00000010690.1"/>
</dbReference>
<evidence type="ECO:0000256" key="1">
    <source>
        <dbReference type="SAM" id="MobiDB-lite"/>
    </source>
</evidence>
<evidence type="ECO:0000313" key="4">
    <source>
        <dbReference type="Ensembl" id="ENSPCLP00000013045.1"/>
    </source>
</evidence>
<dbReference type="OMA" id="FPPPVNE"/>
<dbReference type="SUPFAM" id="SSF48726">
    <property type="entry name" value="Immunoglobulin"/>
    <property type="match status" value="1"/>
</dbReference>
<keyword evidence="2" id="KW-0472">Membrane</keyword>
<dbReference type="AlphaFoldDB" id="A0A669PZT4"/>
<keyword evidence="5" id="KW-1185">Reference proteome</keyword>
<keyword evidence="2" id="KW-1133">Transmembrane helix</keyword>
<dbReference type="GO" id="GO:0002199">
    <property type="term" value="C:zona pellucida receptor complex"/>
    <property type="evidence" value="ECO:0007669"/>
    <property type="project" value="TreeGrafter"/>
</dbReference>
<dbReference type="PROSITE" id="PS50835">
    <property type="entry name" value="IG_LIKE"/>
    <property type="match status" value="1"/>
</dbReference>
<feature type="region of interest" description="Disordered" evidence="1">
    <location>
        <begin position="443"/>
        <end position="491"/>
    </location>
</feature>